<accession>A0AAD7MV54</accession>
<dbReference type="AlphaFoldDB" id="A0AAD7MV54"/>
<gene>
    <name evidence="2" type="ORF">B0H16DRAFT_155636</name>
</gene>
<dbReference type="Proteomes" id="UP001215598">
    <property type="component" value="Unassembled WGS sequence"/>
</dbReference>
<keyword evidence="3" id="KW-1185">Reference proteome</keyword>
<keyword evidence="1" id="KW-0812">Transmembrane</keyword>
<reference evidence="2" key="1">
    <citation type="submission" date="2023-03" db="EMBL/GenBank/DDBJ databases">
        <title>Massive genome expansion in bonnet fungi (Mycena s.s.) driven by repeated elements and novel gene families across ecological guilds.</title>
        <authorList>
            <consortium name="Lawrence Berkeley National Laboratory"/>
            <person name="Harder C.B."/>
            <person name="Miyauchi S."/>
            <person name="Viragh M."/>
            <person name="Kuo A."/>
            <person name="Thoen E."/>
            <person name="Andreopoulos B."/>
            <person name="Lu D."/>
            <person name="Skrede I."/>
            <person name="Drula E."/>
            <person name="Henrissat B."/>
            <person name="Morin E."/>
            <person name="Kohler A."/>
            <person name="Barry K."/>
            <person name="LaButti K."/>
            <person name="Morin E."/>
            <person name="Salamov A."/>
            <person name="Lipzen A."/>
            <person name="Mereny Z."/>
            <person name="Hegedus B."/>
            <person name="Baldrian P."/>
            <person name="Stursova M."/>
            <person name="Weitz H."/>
            <person name="Taylor A."/>
            <person name="Grigoriev I.V."/>
            <person name="Nagy L.G."/>
            <person name="Martin F."/>
            <person name="Kauserud H."/>
        </authorList>
    </citation>
    <scope>NUCLEOTIDE SEQUENCE</scope>
    <source>
        <strain evidence="2">CBHHK182m</strain>
    </source>
</reference>
<organism evidence="2 3">
    <name type="scientific">Mycena metata</name>
    <dbReference type="NCBI Taxonomy" id="1033252"/>
    <lineage>
        <taxon>Eukaryota</taxon>
        <taxon>Fungi</taxon>
        <taxon>Dikarya</taxon>
        <taxon>Basidiomycota</taxon>
        <taxon>Agaricomycotina</taxon>
        <taxon>Agaricomycetes</taxon>
        <taxon>Agaricomycetidae</taxon>
        <taxon>Agaricales</taxon>
        <taxon>Marasmiineae</taxon>
        <taxon>Mycenaceae</taxon>
        <taxon>Mycena</taxon>
    </lineage>
</organism>
<feature type="transmembrane region" description="Helical" evidence="1">
    <location>
        <begin position="178"/>
        <end position="199"/>
    </location>
</feature>
<protein>
    <submittedName>
        <fullName evidence="2">Uncharacterized protein</fullName>
    </submittedName>
</protein>
<feature type="transmembrane region" description="Helical" evidence="1">
    <location>
        <begin position="37"/>
        <end position="59"/>
    </location>
</feature>
<comment type="caution">
    <text evidence="2">The sequence shown here is derived from an EMBL/GenBank/DDBJ whole genome shotgun (WGS) entry which is preliminary data.</text>
</comment>
<dbReference type="EMBL" id="JARKIB010000134">
    <property type="protein sequence ID" value="KAJ7734079.1"/>
    <property type="molecule type" value="Genomic_DNA"/>
</dbReference>
<sequence>MSAQSGDVPTASSSVRAVSVRETATAYLDTLQRGFEILSVAAGIVIAIQAQILGTTIGISRNEETVSLGAVNVLFLGGLILDIMSASLAFLTSRWLQRLTIDEREFLEKTFASSESHDGHRTSDSPQLPPPKSVLDSKMAISFFARSLFVPFPLLLAGAACLVLGLLVYIWAQQALGVAVIVTVIYIFTLPFFFAVFLIGRDQQRRKEIIMRLSMSQGDW</sequence>
<proteinExistence type="predicted"/>
<keyword evidence="1" id="KW-0472">Membrane</keyword>
<keyword evidence="1" id="KW-1133">Transmembrane helix</keyword>
<name>A0AAD7MV54_9AGAR</name>
<feature type="transmembrane region" description="Helical" evidence="1">
    <location>
        <begin position="71"/>
        <end position="91"/>
    </location>
</feature>
<evidence type="ECO:0000256" key="1">
    <source>
        <dbReference type="SAM" id="Phobius"/>
    </source>
</evidence>
<evidence type="ECO:0000313" key="2">
    <source>
        <dbReference type="EMBL" id="KAJ7734079.1"/>
    </source>
</evidence>
<feature type="transmembrane region" description="Helical" evidence="1">
    <location>
        <begin position="148"/>
        <end position="172"/>
    </location>
</feature>
<evidence type="ECO:0000313" key="3">
    <source>
        <dbReference type="Proteomes" id="UP001215598"/>
    </source>
</evidence>